<dbReference type="PhylomeDB" id="A0A0G4GVC3"/>
<feature type="region of interest" description="Disordered" evidence="3">
    <location>
        <begin position="52"/>
        <end position="102"/>
    </location>
</feature>
<dbReference type="EMBL" id="CDMZ01001579">
    <property type="protein sequence ID" value="CEM34686.1"/>
    <property type="molecule type" value="Genomic_DNA"/>
</dbReference>
<keyword evidence="2" id="KW-0677">Repeat</keyword>
<organism evidence="4">
    <name type="scientific">Chromera velia CCMP2878</name>
    <dbReference type="NCBI Taxonomy" id="1169474"/>
    <lineage>
        <taxon>Eukaryota</taxon>
        <taxon>Sar</taxon>
        <taxon>Alveolata</taxon>
        <taxon>Colpodellida</taxon>
        <taxon>Chromeraceae</taxon>
        <taxon>Chromera</taxon>
    </lineage>
</organism>
<feature type="region of interest" description="Disordered" evidence="3">
    <location>
        <begin position="1"/>
        <end position="31"/>
    </location>
</feature>
<dbReference type="PANTHER" id="PTHR24112">
    <property type="entry name" value="LEUCINE-RICH REPEAT, ISOFORM F-RELATED"/>
    <property type="match status" value="1"/>
</dbReference>
<reference evidence="4" key="1">
    <citation type="submission" date="2014-11" db="EMBL/GenBank/DDBJ databases">
        <authorList>
            <person name="Otto D Thomas"/>
            <person name="Naeem Raeece"/>
        </authorList>
    </citation>
    <scope>NUCLEOTIDE SEQUENCE</scope>
</reference>
<evidence type="ECO:0000256" key="2">
    <source>
        <dbReference type="ARBA" id="ARBA00022737"/>
    </source>
</evidence>
<gene>
    <name evidence="4" type="ORF">Cvel_23504</name>
</gene>
<name>A0A0G4GVC3_9ALVE</name>
<evidence type="ECO:0000313" key="4">
    <source>
        <dbReference type="EMBL" id="CEM34686.1"/>
    </source>
</evidence>
<accession>A0A0G4GVC3</accession>
<evidence type="ECO:0000256" key="3">
    <source>
        <dbReference type="SAM" id="MobiDB-lite"/>
    </source>
</evidence>
<sequence>MASNRRGFEANGGGQAERGESSADAHPSPVRLRFPRRLYDSFLCARETAMKIRSEGRLSPSPPPSTSGEAPLIEVPGLPGPGEGTLSEEPPPTSAETETETEIERETVLGKLWAHGKLSAEEVMEMSSQRSFFGVAWMTLCLHRRKRIEGDEMMFRKIDFSGRGKCSRRLPQLLLFLPASVEEVLFGPNEANGPNLSVVCSFLQRIEALGGDMEGKSGGAGPRLRSLTFAERSIGALEAPQVFSVLPSSIETLCLKGNLIGTEGLSALGEPLCVGGKTTRTAALVSLQSLDLRGTGVDGESVLGFFEGLEKEKGPLQLERLMLGEGRGERGGGHCRGVWGGSVLSVFLKRGFLPSLKVFLLEGGRLSPCGLKTLASALRGGELESLRELLLEDLCLDLEGSDRGDGNFEGDDGCDGESEEESDMYLEGWEEFACALQSSCVPSLETLSLKDTKLEGRAAAALIAALCSSGQAEGGEEKKCSLQSVHLCVCLGSEVEAAEMLGKGVVSKHGSLNVQIGGTAAVAFLNGGTSFDQTALDLDVSVESEGEEQDASVVSALADALCSGRLKALRKLKLRLEGGEGVVRVCGAFGSVEFPFLQELDLERQNVGDSQMALLAEGVKKGNLVAVRSVNMEGNSFNEEGVRTFFDAVQDSQKERGLPSLQCLTLSRNNVGGGLTSLAAALESGKLLCLVELFLRSCNIDDGCLGALAGALGAGCASRLRVLDLSGKEFGRKGIGALFEVVCRGGVGCLESLDLSETPSVGENAAALVGALQSGHLQNLVTLSLCDCGIDDAVIRRLGEVFGRADKSSSALRSISLMNNLIETEGLVAFLDALRPESLCRLQKLDLYGNGIDEEEAAEMLQQARRGGKLRDLLVPSILDT</sequence>
<dbReference type="SUPFAM" id="SSF52047">
    <property type="entry name" value="RNI-like"/>
    <property type="match status" value="1"/>
</dbReference>
<dbReference type="InterPro" id="IPR032675">
    <property type="entry name" value="LRR_dom_sf"/>
</dbReference>
<keyword evidence="1" id="KW-0433">Leucine-rich repeat</keyword>
<dbReference type="Gene3D" id="3.80.10.10">
    <property type="entry name" value="Ribonuclease Inhibitor"/>
    <property type="match status" value="4"/>
</dbReference>
<dbReference type="VEuPathDB" id="CryptoDB:Cvel_23504"/>
<proteinExistence type="predicted"/>
<protein>
    <submittedName>
        <fullName evidence="4">Uncharacterized protein</fullName>
    </submittedName>
</protein>
<dbReference type="InterPro" id="IPR051279">
    <property type="entry name" value="PP1-Reg/Actin-Interact_Protein"/>
</dbReference>
<dbReference type="PANTHER" id="PTHR24112:SF9">
    <property type="entry name" value="PROTEIN PHOSPHATASE 1 REGULATORY SUBUNIT 37"/>
    <property type="match status" value="1"/>
</dbReference>
<dbReference type="AlphaFoldDB" id="A0A0G4GVC3"/>
<dbReference type="SMART" id="SM00368">
    <property type="entry name" value="LRR_RI"/>
    <property type="match status" value="11"/>
</dbReference>
<evidence type="ECO:0000256" key="1">
    <source>
        <dbReference type="ARBA" id="ARBA00022614"/>
    </source>
</evidence>